<accession>A0A812WMW6</accession>
<keyword evidence="9" id="KW-1185">Reference proteome</keyword>
<dbReference type="SUPFAM" id="SSF51069">
    <property type="entry name" value="Carbonic anhydrase"/>
    <property type="match status" value="1"/>
</dbReference>
<evidence type="ECO:0000256" key="6">
    <source>
        <dbReference type="ARBA" id="ARBA00048348"/>
    </source>
</evidence>
<evidence type="ECO:0000256" key="1">
    <source>
        <dbReference type="ARBA" id="ARBA00010718"/>
    </source>
</evidence>
<evidence type="ECO:0000256" key="4">
    <source>
        <dbReference type="ARBA" id="ARBA00022833"/>
    </source>
</evidence>
<dbReference type="Proteomes" id="UP000649617">
    <property type="component" value="Unassembled WGS sequence"/>
</dbReference>
<name>A0A812WMW6_SYMPI</name>
<feature type="domain" description="Alpha-carbonic anhydrase" evidence="7">
    <location>
        <begin position="1"/>
        <end position="138"/>
    </location>
</feature>
<dbReference type="GO" id="GO:0008270">
    <property type="term" value="F:zinc ion binding"/>
    <property type="evidence" value="ECO:0007669"/>
    <property type="project" value="InterPro"/>
</dbReference>
<comment type="similarity">
    <text evidence="1">Belongs to the alpha-carbonic anhydrase family.</text>
</comment>
<dbReference type="EMBL" id="CAJNIZ010044678">
    <property type="protein sequence ID" value="CAE7697592.1"/>
    <property type="molecule type" value="Genomic_DNA"/>
</dbReference>
<keyword evidence="4" id="KW-0862">Zinc</keyword>
<dbReference type="PANTHER" id="PTHR18952:SF265">
    <property type="entry name" value="CARBONIC ANHYDRASE"/>
    <property type="match status" value="1"/>
</dbReference>
<dbReference type="OrthoDB" id="429145at2759"/>
<dbReference type="PROSITE" id="PS51144">
    <property type="entry name" value="ALPHA_CA_2"/>
    <property type="match status" value="1"/>
</dbReference>
<sequence>DETGHDVEYTAHQIHLSSDSWHTLDGHAADAELMILHKPKDQSDMIKGGVILSVMFEHDDSADSPLFEHLGMPKDGPEMEAHSSWPLPHYVDLAQELKAAVSGATYHYEGSVPVPPCTENIKYLVLGKATGRSGSGSF</sequence>
<protein>
    <recommendedName>
        <fullName evidence="2">carbonic anhydrase</fullName>
        <ecNumber evidence="2">4.2.1.1</ecNumber>
    </recommendedName>
</protein>
<keyword evidence="5" id="KW-0456">Lyase</keyword>
<comment type="catalytic activity">
    <reaction evidence="6">
        <text>hydrogencarbonate + H(+) = CO2 + H2O</text>
        <dbReference type="Rhea" id="RHEA:10748"/>
        <dbReference type="ChEBI" id="CHEBI:15377"/>
        <dbReference type="ChEBI" id="CHEBI:15378"/>
        <dbReference type="ChEBI" id="CHEBI:16526"/>
        <dbReference type="ChEBI" id="CHEBI:17544"/>
        <dbReference type="EC" id="4.2.1.1"/>
    </reaction>
</comment>
<organism evidence="8 9">
    <name type="scientific">Symbiodinium pilosum</name>
    <name type="common">Dinoflagellate</name>
    <dbReference type="NCBI Taxonomy" id="2952"/>
    <lineage>
        <taxon>Eukaryota</taxon>
        <taxon>Sar</taxon>
        <taxon>Alveolata</taxon>
        <taxon>Dinophyceae</taxon>
        <taxon>Suessiales</taxon>
        <taxon>Symbiodiniaceae</taxon>
        <taxon>Symbiodinium</taxon>
    </lineage>
</organism>
<evidence type="ECO:0000256" key="5">
    <source>
        <dbReference type="ARBA" id="ARBA00023239"/>
    </source>
</evidence>
<gene>
    <name evidence="8" type="primary">CAH2</name>
    <name evidence="8" type="ORF">SPIL2461_LOCUS19592</name>
</gene>
<dbReference type="InterPro" id="IPR001148">
    <property type="entry name" value="CA_dom"/>
</dbReference>
<evidence type="ECO:0000256" key="3">
    <source>
        <dbReference type="ARBA" id="ARBA00022723"/>
    </source>
</evidence>
<comment type="caution">
    <text evidence="8">The sequence shown here is derived from an EMBL/GenBank/DDBJ whole genome shotgun (WGS) entry which is preliminary data.</text>
</comment>
<dbReference type="InterPro" id="IPR036398">
    <property type="entry name" value="CA_dom_sf"/>
</dbReference>
<dbReference type="Gene3D" id="3.10.200.10">
    <property type="entry name" value="Alpha carbonic anhydrase"/>
    <property type="match status" value="1"/>
</dbReference>
<proteinExistence type="inferred from homology"/>
<dbReference type="EC" id="4.2.1.1" evidence="2"/>
<evidence type="ECO:0000256" key="2">
    <source>
        <dbReference type="ARBA" id="ARBA00012925"/>
    </source>
</evidence>
<dbReference type="GO" id="GO:0004089">
    <property type="term" value="F:carbonate dehydratase activity"/>
    <property type="evidence" value="ECO:0007669"/>
    <property type="project" value="UniProtKB-EC"/>
</dbReference>
<feature type="non-terminal residue" evidence="8">
    <location>
        <position position="138"/>
    </location>
</feature>
<dbReference type="PANTHER" id="PTHR18952">
    <property type="entry name" value="CARBONIC ANHYDRASE"/>
    <property type="match status" value="1"/>
</dbReference>
<dbReference type="Pfam" id="PF00194">
    <property type="entry name" value="Carb_anhydrase"/>
    <property type="match status" value="1"/>
</dbReference>
<keyword evidence="3" id="KW-0479">Metal-binding</keyword>
<evidence type="ECO:0000259" key="7">
    <source>
        <dbReference type="PROSITE" id="PS51144"/>
    </source>
</evidence>
<reference evidence="8" key="1">
    <citation type="submission" date="2021-02" db="EMBL/GenBank/DDBJ databases">
        <authorList>
            <person name="Dougan E. K."/>
            <person name="Rhodes N."/>
            <person name="Thang M."/>
            <person name="Chan C."/>
        </authorList>
    </citation>
    <scope>NUCLEOTIDE SEQUENCE</scope>
</reference>
<evidence type="ECO:0000313" key="9">
    <source>
        <dbReference type="Proteomes" id="UP000649617"/>
    </source>
</evidence>
<dbReference type="InterPro" id="IPR023561">
    <property type="entry name" value="Carbonic_anhydrase_a-class"/>
</dbReference>
<dbReference type="AlphaFoldDB" id="A0A812WMW6"/>
<evidence type="ECO:0000313" key="8">
    <source>
        <dbReference type="EMBL" id="CAE7697592.1"/>
    </source>
</evidence>